<dbReference type="InterPro" id="IPR027417">
    <property type="entry name" value="P-loop_NTPase"/>
</dbReference>
<dbReference type="Gene3D" id="3.40.50.300">
    <property type="entry name" value="P-loop containing nucleotide triphosphate hydrolases"/>
    <property type="match status" value="1"/>
</dbReference>
<gene>
    <name evidence="6" type="ORF">QBC37DRAFT_388941</name>
</gene>
<name>A0AAN7B6X4_9PEZI</name>
<dbReference type="Pfam" id="PF24883">
    <property type="entry name" value="NPHP3_N"/>
    <property type="match status" value="1"/>
</dbReference>
<keyword evidence="7" id="KW-1185">Reference proteome</keyword>
<dbReference type="PANTHER" id="PTHR10039:SF17">
    <property type="entry name" value="FUNGAL STAND N-TERMINAL GOODBYE DOMAIN-CONTAINING PROTEIN-RELATED"/>
    <property type="match status" value="1"/>
</dbReference>
<dbReference type="Gene3D" id="1.25.40.10">
    <property type="entry name" value="Tetratricopeptide repeat domain"/>
    <property type="match status" value="1"/>
</dbReference>
<sequence>MSIQTAENGVIAEMWQEALAEFQKMVPDKSFKDLAQKTTPEELRRKIEAMNSEADAKKNPKTSRAKDIGLKVIDVVKTFGGVAAEAAGMVFGPAQICFGALSIFLSIPRKVRDFHEFIEQVFIELEPVLSQFDIYIKMEKEHHVHDNLQTAIHKVMSSFVHLCGTVISIQQGSKWERFKRHTIQALTEDKDLQEELDKFRRIVNGLQSIQVTATYEVVVDTRAGVLDVQRSVDGVGTNVKKLVDEQNKRSKDEKKKAWVADIKAFLGLKEDDNSNPKARQEMMSSNRLKDTGKWLIDDVRFKKWADRHHSEADSTLYLTGPTGFGKSSLVSVVIDHLREQAAIPGLDHRSLVSFHYVPAQKDKGVEQTSVAETALKWIAAQLAEQDDTLCKSLAALASTPDKAAEVKRAGVLGLWDMLKIGSPSARTTNYLIFDDVDKFSEPARQQLAKILSGMSDRDVDQCPLKVLVCGDLEPEEFSPGKVNPDTVIKLDVDTMSEDLRVYIRRKLNAPNMLPGPACADRRARLEEKLLSTSGCSFRTIDIAMKGIERVIATSGDEDDMFRVVERSTQNEDDVVKELLAQLQAELSPLQINQINEVLIWVLFGNEGDEADEFEVSALESAFRLRKMKLPIEGLPNFVTRCARGLMHMADDSEGTVVLDEGVRKAILKPRAMARRAEPPRINLEIKIVNADLPTARRFFWDLAKYATLDQFDFSSDSPNIQSNNSKGIISVNAVDAHLAIVLATLDFFNSAPTPDTEDIGPCLVSNLARNLKVLYEATGLDAIDDELKSKIGKFVYKLFADPRVIETHWTKTFAGYRGRRLLSHESMTEFWRWLEDKTATRDLGTKDEEWLRKHVDSDDKTTALVKDLGVMIAGLWLEDKEYHDEAFLWINQFVEKVWNKPEAEDEDLPDQRQIAEAESWCRQKLGKSEDALPALWYEQLARTYHNYSRFEEAISNFQKSTELSAPDPATWHTMVGLSDALLNMASKKEEQQEAIAIKEKALEIYLGPKGSEIAKEDKLLHLENVALWCELMFEQPDRALKHRRLALDLAPDDSGAQKNLFSYLSKTKRTAEAQALLQSIAAGNMSPEGDGERKPYPFVGLIEAVVEEQQWEIFYKRFWMFISLAKDAGLLDNVLADFGEAILRAKNSTDNATTYPNLVFHKGLVHFFNDGPEEINLALQFWRESLDIAQEHHEAGKTASYAFYDKVTAYFGRYYFDEAKKAWKMVQTSPKLGPEELTNMRSSVLQYMQKMEQTAAEYEAAVPNGELNNARCYRAAFLALRGNGGGARGVFKPDMVQVINSLSDDEQSNDSFALSKLRTILLSSGDFENATTATFLTSPPYVGHIRDKVPDRLRSVFARLLDPVGCLSEIPDDSPAGRLLQLFDAEKNAGQESEQILDKLIAEASKNLPIARKTEGVLPPAQDGTEANENPPSEGTQVPDGVLEDSYDAGTGEAWTEIHKTLMLLKSKDMLGYDGGSRHCNSCVGTRKSWDFDTNFYGCKYCYDVDLCETCYEELKSGNPEIRHPVCSPTHDWIFMPKWTPERWAESIRMVVRPPKMNEGGLLVPGDETMELVEWLTKATEPWGGLEAGKTWDHVKTPPPVEETADEIGPGSGDGEAANGEEGKEEGDPDSKDKDGEDDAGGEKNADEKTTANGETNSDEVVEGTNGAETGAETKNGVGDGRTASEGQDK</sequence>
<dbReference type="InterPro" id="IPR011990">
    <property type="entry name" value="TPR-like_helical_dom_sf"/>
</dbReference>
<evidence type="ECO:0008006" key="8">
    <source>
        <dbReference type="Google" id="ProtNLM"/>
    </source>
</evidence>
<evidence type="ECO:0000313" key="6">
    <source>
        <dbReference type="EMBL" id="KAK4212317.1"/>
    </source>
</evidence>
<dbReference type="InterPro" id="IPR019734">
    <property type="entry name" value="TPR_rpt"/>
</dbReference>
<comment type="caution">
    <text evidence="6">The sequence shown here is derived from an EMBL/GenBank/DDBJ whole genome shotgun (WGS) entry which is preliminary data.</text>
</comment>
<dbReference type="Pfam" id="PF17109">
    <property type="entry name" value="Goodbye"/>
    <property type="match status" value="1"/>
</dbReference>
<feature type="domain" description="Nephrocystin 3-like N-terminal" evidence="5">
    <location>
        <begin position="290"/>
        <end position="469"/>
    </location>
</feature>
<keyword evidence="1" id="KW-0677">Repeat</keyword>
<dbReference type="SUPFAM" id="SSF52540">
    <property type="entry name" value="P-loop containing nucleoside triphosphate hydrolases"/>
    <property type="match status" value="1"/>
</dbReference>
<organism evidence="6 7">
    <name type="scientific">Rhypophila decipiens</name>
    <dbReference type="NCBI Taxonomy" id="261697"/>
    <lineage>
        <taxon>Eukaryota</taxon>
        <taxon>Fungi</taxon>
        <taxon>Dikarya</taxon>
        <taxon>Ascomycota</taxon>
        <taxon>Pezizomycotina</taxon>
        <taxon>Sordariomycetes</taxon>
        <taxon>Sordariomycetidae</taxon>
        <taxon>Sordariales</taxon>
        <taxon>Naviculisporaceae</taxon>
        <taxon>Rhypophila</taxon>
    </lineage>
</organism>
<feature type="region of interest" description="Disordered" evidence="3">
    <location>
        <begin position="1584"/>
        <end position="1690"/>
    </location>
</feature>
<dbReference type="EMBL" id="MU858130">
    <property type="protein sequence ID" value="KAK4212317.1"/>
    <property type="molecule type" value="Genomic_DNA"/>
</dbReference>
<feature type="region of interest" description="Disordered" evidence="3">
    <location>
        <begin position="1413"/>
        <end position="1443"/>
    </location>
</feature>
<evidence type="ECO:0000256" key="2">
    <source>
        <dbReference type="PROSITE-ProRule" id="PRU00339"/>
    </source>
</evidence>
<evidence type="ECO:0000259" key="4">
    <source>
        <dbReference type="Pfam" id="PF17109"/>
    </source>
</evidence>
<protein>
    <recommendedName>
        <fullName evidence="8">Fungal STAND N-terminal Goodbye domain-containing protein</fullName>
    </recommendedName>
</protein>
<dbReference type="PROSITE" id="PS50005">
    <property type="entry name" value="TPR"/>
    <property type="match status" value="1"/>
</dbReference>
<evidence type="ECO:0000256" key="1">
    <source>
        <dbReference type="ARBA" id="ARBA00022737"/>
    </source>
</evidence>
<accession>A0AAN7B6X4</accession>
<evidence type="ECO:0000259" key="5">
    <source>
        <dbReference type="Pfam" id="PF24883"/>
    </source>
</evidence>
<evidence type="ECO:0000313" key="7">
    <source>
        <dbReference type="Proteomes" id="UP001301769"/>
    </source>
</evidence>
<evidence type="ECO:0000256" key="3">
    <source>
        <dbReference type="SAM" id="MobiDB-lite"/>
    </source>
</evidence>
<dbReference type="Proteomes" id="UP001301769">
    <property type="component" value="Unassembled WGS sequence"/>
</dbReference>
<dbReference type="InterPro" id="IPR056884">
    <property type="entry name" value="NPHP3-like_N"/>
</dbReference>
<reference evidence="6" key="1">
    <citation type="journal article" date="2023" name="Mol. Phylogenet. Evol.">
        <title>Genome-scale phylogeny and comparative genomics of the fungal order Sordariales.</title>
        <authorList>
            <person name="Hensen N."/>
            <person name="Bonometti L."/>
            <person name="Westerberg I."/>
            <person name="Brannstrom I.O."/>
            <person name="Guillou S."/>
            <person name="Cros-Aarteil S."/>
            <person name="Calhoun S."/>
            <person name="Haridas S."/>
            <person name="Kuo A."/>
            <person name="Mondo S."/>
            <person name="Pangilinan J."/>
            <person name="Riley R."/>
            <person name="LaButti K."/>
            <person name="Andreopoulos B."/>
            <person name="Lipzen A."/>
            <person name="Chen C."/>
            <person name="Yan M."/>
            <person name="Daum C."/>
            <person name="Ng V."/>
            <person name="Clum A."/>
            <person name="Steindorff A."/>
            <person name="Ohm R.A."/>
            <person name="Martin F."/>
            <person name="Silar P."/>
            <person name="Natvig D.O."/>
            <person name="Lalanne C."/>
            <person name="Gautier V."/>
            <person name="Ament-Velasquez S.L."/>
            <person name="Kruys A."/>
            <person name="Hutchinson M.I."/>
            <person name="Powell A.J."/>
            <person name="Barry K."/>
            <person name="Miller A.N."/>
            <person name="Grigoriev I.V."/>
            <person name="Debuchy R."/>
            <person name="Gladieux P."/>
            <person name="Hiltunen Thoren M."/>
            <person name="Johannesson H."/>
        </authorList>
    </citation>
    <scope>NUCLEOTIDE SEQUENCE</scope>
    <source>
        <strain evidence="6">PSN293</strain>
    </source>
</reference>
<dbReference type="SUPFAM" id="SSF48452">
    <property type="entry name" value="TPR-like"/>
    <property type="match status" value="1"/>
</dbReference>
<keyword evidence="2" id="KW-0802">TPR repeat</keyword>
<feature type="domain" description="Fungal STAND N-terminal Goodbye" evidence="4">
    <location>
        <begin position="15"/>
        <end position="135"/>
    </location>
</feature>
<dbReference type="PANTHER" id="PTHR10039">
    <property type="entry name" value="AMELOGENIN"/>
    <property type="match status" value="1"/>
</dbReference>
<feature type="compositionally biased region" description="Basic and acidic residues" evidence="3">
    <location>
        <begin position="1629"/>
        <end position="1650"/>
    </location>
</feature>
<dbReference type="InterPro" id="IPR031350">
    <property type="entry name" value="Goodbye_dom"/>
</dbReference>
<feature type="repeat" description="TPR" evidence="2">
    <location>
        <begin position="934"/>
        <end position="967"/>
    </location>
</feature>
<reference evidence="6" key="2">
    <citation type="submission" date="2023-05" db="EMBL/GenBank/DDBJ databases">
        <authorList>
            <consortium name="Lawrence Berkeley National Laboratory"/>
            <person name="Steindorff A."/>
            <person name="Hensen N."/>
            <person name="Bonometti L."/>
            <person name="Westerberg I."/>
            <person name="Brannstrom I.O."/>
            <person name="Guillou S."/>
            <person name="Cros-Aarteil S."/>
            <person name="Calhoun S."/>
            <person name="Haridas S."/>
            <person name="Kuo A."/>
            <person name="Mondo S."/>
            <person name="Pangilinan J."/>
            <person name="Riley R."/>
            <person name="Labutti K."/>
            <person name="Andreopoulos B."/>
            <person name="Lipzen A."/>
            <person name="Chen C."/>
            <person name="Yanf M."/>
            <person name="Daum C."/>
            <person name="Ng V."/>
            <person name="Clum A."/>
            <person name="Ohm R."/>
            <person name="Martin F."/>
            <person name="Silar P."/>
            <person name="Natvig D."/>
            <person name="Lalanne C."/>
            <person name="Gautier V."/>
            <person name="Ament-Velasquez S.L."/>
            <person name="Kruys A."/>
            <person name="Hutchinson M.I."/>
            <person name="Powell A.J."/>
            <person name="Barry K."/>
            <person name="Miller A.N."/>
            <person name="Grigoriev I.V."/>
            <person name="Debuchy R."/>
            <person name="Gladieux P."/>
            <person name="Thoren M.H."/>
            <person name="Johannesson H."/>
        </authorList>
    </citation>
    <scope>NUCLEOTIDE SEQUENCE</scope>
    <source>
        <strain evidence="6">PSN293</strain>
    </source>
</reference>
<feature type="compositionally biased region" description="Polar residues" evidence="3">
    <location>
        <begin position="1425"/>
        <end position="1436"/>
    </location>
</feature>
<proteinExistence type="predicted"/>